<dbReference type="AlphaFoldDB" id="A0A5C6UW85"/>
<accession>A0A5C6UW85</accession>
<dbReference type="OrthoDB" id="1467932at2"/>
<feature type="coiled-coil region" evidence="1">
    <location>
        <begin position="8"/>
        <end position="63"/>
    </location>
</feature>
<keyword evidence="3" id="KW-1185">Reference proteome</keyword>
<dbReference type="RefSeq" id="WP_147015052.1">
    <property type="nucleotide sequence ID" value="NZ_VORB01000009.1"/>
</dbReference>
<proteinExistence type="predicted"/>
<evidence type="ECO:0000313" key="2">
    <source>
        <dbReference type="EMBL" id="TXC76914.1"/>
    </source>
</evidence>
<evidence type="ECO:0000256" key="1">
    <source>
        <dbReference type="SAM" id="Coils"/>
    </source>
</evidence>
<sequence length="97" mass="11133">MSELSDLVFRLSKKLERVLQHAESLKEELSEKDREINSLKALLKEKEQEFTRVNEKLVLLETAGAIGGEAEEGKREARLKINELVREIDKCIALLNK</sequence>
<protein>
    <recommendedName>
        <fullName evidence="4">Cell division protein ZapB</fullName>
    </recommendedName>
</protein>
<evidence type="ECO:0008006" key="4">
    <source>
        <dbReference type="Google" id="ProtNLM"/>
    </source>
</evidence>
<keyword evidence="1" id="KW-0175">Coiled coil</keyword>
<dbReference type="Proteomes" id="UP000321168">
    <property type="component" value="Unassembled WGS sequence"/>
</dbReference>
<gene>
    <name evidence="2" type="ORF">FRX97_09870</name>
</gene>
<name>A0A5C6UW85_9FLAO</name>
<evidence type="ECO:0000313" key="3">
    <source>
        <dbReference type="Proteomes" id="UP000321168"/>
    </source>
</evidence>
<organism evidence="2 3">
    <name type="scientific">Luteibaculum oceani</name>
    <dbReference type="NCBI Taxonomy" id="1294296"/>
    <lineage>
        <taxon>Bacteria</taxon>
        <taxon>Pseudomonadati</taxon>
        <taxon>Bacteroidota</taxon>
        <taxon>Flavobacteriia</taxon>
        <taxon>Flavobacteriales</taxon>
        <taxon>Luteibaculaceae</taxon>
        <taxon>Luteibaculum</taxon>
    </lineage>
</organism>
<dbReference type="EMBL" id="VORB01000009">
    <property type="protein sequence ID" value="TXC76914.1"/>
    <property type="molecule type" value="Genomic_DNA"/>
</dbReference>
<reference evidence="2 3" key="1">
    <citation type="submission" date="2019-08" db="EMBL/GenBank/DDBJ databases">
        <title>Genome of Luteibaculum oceani JCM 18817.</title>
        <authorList>
            <person name="Bowman J.P."/>
        </authorList>
    </citation>
    <scope>NUCLEOTIDE SEQUENCE [LARGE SCALE GENOMIC DNA]</scope>
    <source>
        <strain evidence="2 3">JCM 18817</strain>
    </source>
</reference>
<comment type="caution">
    <text evidence="2">The sequence shown here is derived from an EMBL/GenBank/DDBJ whole genome shotgun (WGS) entry which is preliminary data.</text>
</comment>